<organism evidence="2 3">
    <name type="scientific">Oceanipulchritudo coccoides</name>
    <dbReference type="NCBI Taxonomy" id="2706888"/>
    <lineage>
        <taxon>Bacteria</taxon>
        <taxon>Pseudomonadati</taxon>
        <taxon>Verrucomicrobiota</taxon>
        <taxon>Opitutia</taxon>
        <taxon>Puniceicoccales</taxon>
        <taxon>Oceanipulchritudinaceae</taxon>
        <taxon>Oceanipulchritudo</taxon>
    </lineage>
</organism>
<evidence type="ECO:0000313" key="3">
    <source>
        <dbReference type="Proteomes" id="UP000478417"/>
    </source>
</evidence>
<accession>A0A6B2LZP4</accession>
<dbReference type="Proteomes" id="UP000478417">
    <property type="component" value="Unassembled WGS sequence"/>
</dbReference>
<reference evidence="2 3" key="1">
    <citation type="submission" date="2020-02" db="EMBL/GenBank/DDBJ databases">
        <title>Albibacoteraceae fam. nov., the first described family within the subdivision 4 Verrucomicrobia.</title>
        <authorList>
            <person name="Xi F."/>
        </authorList>
    </citation>
    <scope>NUCLEOTIDE SEQUENCE [LARGE SCALE GENOMIC DNA]</scope>
    <source>
        <strain evidence="2 3">CK1056</strain>
    </source>
</reference>
<dbReference type="RefSeq" id="WP_163961477.1">
    <property type="nucleotide sequence ID" value="NZ_JAAGNX010000001.1"/>
</dbReference>
<comment type="caution">
    <text evidence="2">The sequence shown here is derived from an EMBL/GenBank/DDBJ whole genome shotgun (WGS) entry which is preliminary data.</text>
</comment>
<feature type="region of interest" description="Disordered" evidence="1">
    <location>
        <begin position="182"/>
        <end position="201"/>
    </location>
</feature>
<proteinExistence type="predicted"/>
<dbReference type="AlphaFoldDB" id="A0A6B2LZP4"/>
<gene>
    <name evidence="2" type="ORF">G0Q06_00765</name>
</gene>
<sequence>MINVTTSTNQRVLQGDIVENVEFIEEVVEDQGRLLISKIVFPFCVILTQDCDLQQDYTFRQADKGSQDKYLISVLVAPLYNVEHFRTGDHLSNLKYRMNPKRWKNTEGTFIKNNQNPRYHYLEFPDTVQIPNSVVDFKHYFSSKITHLEKIKSHGSSWSMPELFREDLSQRFASFMSRIGLPDLNKNQSTPQPPSSVSKSQ</sequence>
<protein>
    <submittedName>
        <fullName evidence="2">Uncharacterized protein</fullName>
    </submittedName>
</protein>
<evidence type="ECO:0000313" key="2">
    <source>
        <dbReference type="EMBL" id="NDV60975.1"/>
    </source>
</evidence>
<feature type="compositionally biased region" description="Polar residues" evidence="1">
    <location>
        <begin position="185"/>
        <end position="201"/>
    </location>
</feature>
<keyword evidence="3" id="KW-1185">Reference proteome</keyword>
<name>A0A6B2LZP4_9BACT</name>
<dbReference type="EMBL" id="JAAGNX010000001">
    <property type="protein sequence ID" value="NDV60975.1"/>
    <property type="molecule type" value="Genomic_DNA"/>
</dbReference>
<evidence type="ECO:0000256" key="1">
    <source>
        <dbReference type="SAM" id="MobiDB-lite"/>
    </source>
</evidence>